<accession>A0A5M3XEE3</accession>
<evidence type="ECO:0000313" key="3">
    <source>
        <dbReference type="Proteomes" id="UP000377595"/>
    </source>
</evidence>
<comment type="caution">
    <text evidence="2">The sequence shown here is derived from an EMBL/GenBank/DDBJ whole genome shotgun (WGS) entry which is preliminary data.</text>
</comment>
<gene>
    <name evidence="2" type="ORF">Aple_023360</name>
</gene>
<evidence type="ECO:0000256" key="1">
    <source>
        <dbReference type="SAM" id="MobiDB-lite"/>
    </source>
</evidence>
<feature type="region of interest" description="Disordered" evidence="1">
    <location>
        <begin position="1"/>
        <end position="80"/>
    </location>
</feature>
<dbReference type="EMBL" id="BLAF01000012">
    <property type="protein sequence ID" value="GES19440.1"/>
    <property type="molecule type" value="Genomic_DNA"/>
</dbReference>
<protein>
    <submittedName>
        <fullName evidence="2">Uncharacterized protein</fullName>
    </submittedName>
</protein>
<keyword evidence="3" id="KW-1185">Reference proteome</keyword>
<dbReference type="Proteomes" id="UP000377595">
    <property type="component" value="Unassembled WGS sequence"/>
</dbReference>
<name>A0A5M3XEE3_9ACTN</name>
<sequence>MWRVSGQIGVEHLDRAESGDPAEQIELSRHAVPRGLIGDPGEHLHGDLPSVVPYGEKDDTLAARAQPSEHPVSSDPFRIP</sequence>
<organism evidence="2 3">
    <name type="scientific">Acrocarpospora pleiomorpha</name>
    <dbReference type="NCBI Taxonomy" id="90975"/>
    <lineage>
        <taxon>Bacteria</taxon>
        <taxon>Bacillati</taxon>
        <taxon>Actinomycetota</taxon>
        <taxon>Actinomycetes</taxon>
        <taxon>Streptosporangiales</taxon>
        <taxon>Streptosporangiaceae</taxon>
        <taxon>Acrocarpospora</taxon>
    </lineage>
</organism>
<proteinExistence type="predicted"/>
<evidence type="ECO:0000313" key="2">
    <source>
        <dbReference type="EMBL" id="GES19440.1"/>
    </source>
</evidence>
<reference evidence="2 3" key="1">
    <citation type="submission" date="2019-10" db="EMBL/GenBank/DDBJ databases">
        <title>Whole genome shotgun sequence of Acrocarpospora pleiomorpha NBRC 16267.</title>
        <authorList>
            <person name="Ichikawa N."/>
            <person name="Kimura A."/>
            <person name="Kitahashi Y."/>
            <person name="Komaki H."/>
            <person name="Oguchi A."/>
        </authorList>
    </citation>
    <scope>NUCLEOTIDE SEQUENCE [LARGE SCALE GENOMIC DNA]</scope>
    <source>
        <strain evidence="2 3">NBRC 16267</strain>
    </source>
</reference>
<dbReference type="AlphaFoldDB" id="A0A5M3XEE3"/>